<keyword evidence="3" id="KW-1185">Reference proteome</keyword>
<dbReference type="InterPro" id="IPR038967">
    <property type="entry name" value="Dsc4-like"/>
</dbReference>
<dbReference type="PANTHER" id="PTHR39405:SF1">
    <property type="entry name" value="DSC E3 UBIQUITIN LIGASE COMPLEX SUBUNIT 4"/>
    <property type="match status" value="1"/>
</dbReference>
<dbReference type="GO" id="GO:0005783">
    <property type="term" value="C:endoplasmic reticulum"/>
    <property type="evidence" value="ECO:0007669"/>
    <property type="project" value="TreeGrafter"/>
</dbReference>
<reference evidence="2 3" key="1">
    <citation type="journal article" date="2016" name="Proc. Natl. Acad. Sci. U.S.A.">
        <title>Comparative genomics of biotechnologically important yeasts.</title>
        <authorList>
            <person name="Riley R."/>
            <person name="Haridas S."/>
            <person name="Wolfe K.H."/>
            <person name="Lopes M.R."/>
            <person name="Hittinger C.T."/>
            <person name="Goeker M."/>
            <person name="Salamov A.A."/>
            <person name="Wisecaver J.H."/>
            <person name="Long T.M."/>
            <person name="Calvey C.H."/>
            <person name="Aerts A.L."/>
            <person name="Barry K.W."/>
            <person name="Choi C."/>
            <person name="Clum A."/>
            <person name="Coughlan A.Y."/>
            <person name="Deshpande S."/>
            <person name="Douglass A.P."/>
            <person name="Hanson S.J."/>
            <person name="Klenk H.-P."/>
            <person name="LaButti K.M."/>
            <person name="Lapidus A."/>
            <person name="Lindquist E.A."/>
            <person name="Lipzen A.M."/>
            <person name="Meier-Kolthoff J.P."/>
            <person name="Ohm R.A."/>
            <person name="Otillar R.P."/>
            <person name="Pangilinan J.L."/>
            <person name="Peng Y."/>
            <person name="Rokas A."/>
            <person name="Rosa C.A."/>
            <person name="Scheuner C."/>
            <person name="Sibirny A.A."/>
            <person name="Slot J.C."/>
            <person name="Stielow J.B."/>
            <person name="Sun H."/>
            <person name="Kurtzman C.P."/>
            <person name="Blackwell M."/>
            <person name="Grigoriev I.V."/>
            <person name="Jeffries T.W."/>
        </authorList>
    </citation>
    <scope>NUCLEOTIDE SEQUENCE [LARGE SCALE GENOMIC DNA]</scope>
    <source>
        <strain evidence="2 3">DSM 6958</strain>
    </source>
</reference>
<dbReference type="PANTHER" id="PTHR39405">
    <property type="entry name" value="DSC E3 UBIQUITIN LIGASE COMPLEX SUBUNIT 4"/>
    <property type="match status" value="1"/>
</dbReference>
<dbReference type="EMBL" id="KV454407">
    <property type="protein sequence ID" value="ODQ67340.1"/>
    <property type="molecule type" value="Genomic_DNA"/>
</dbReference>
<evidence type="ECO:0000313" key="2">
    <source>
        <dbReference type="EMBL" id="ODQ67340.1"/>
    </source>
</evidence>
<dbReference type="Pfam" id="PF08508">
    <property type="entry name" value="DUF1746"/>
    <property type="match status" value="1"/>
</dbReference>
<accession>A0A1E3PPV3</accession>
<protein>
    <recommendedName>
        <fullName evidence="1">DUF1746 domain-containing protein</fullName>
    </recommendedName>
</protein>
<evidence type="ECO:0000313" key="3">
    <source>
        <dbReference type="Proteomes" id="UP000095009"/>
    </source>
</evidence>
<dbReference type="GO" id="GO:0044695">
    <property type="term" value="C:Dsc E3 ubiquitin ligase complex"/>
    <property type="evidence" value="ECO:0007669"/>
    <property type="project" value="InterPro"/>
</dbReference>
<evidence type="ECO:0000259" key="1">
    <source>
        <dbReference type="Pfam" id="PF08508"/>
    </source>
</evidence>
<organism evidence="2 3">
    <name type="scientific">Nadsonia fulvescens var. elongata DSM 6958</name>
    <dbReference type="NCBI Taxonomy" id="857566"/>
    <lineage>
        <taxon>Eukaryota</taxon>
        <taxon>Fungi</taxon>
        <taxon>Dikarya</taxon>
        <taxon>Ascomycota</taxon>
        <taxon>Saccharomycotina</taxon>
        <taxon>Dipodascomycetes</taxon>
        <taxon>Dipodascales</taxon>
        <taxon>Dipodascales incertae sedis</taxon>
        <taxon>Nadsonia</taxon>
    </lineage>
</organism>
<gene>
    <name evidence="2" type="ORF">NADFUDRAFT_40505</name>
</gene>
<dbReference type="AlphaFoldDB" id="A0A1E3PPV3"/>
<feature type="domain" description="DUF1746" evidence="1">
    <location>
        <begin position="44"/>
        <end position="120"/>
    </location>
</feature>
<dbReference type="InterPro" id="IPR013715">
    <property type="entry name" value="DUF1746"/>
</dbReference>
<dbReference type="OrthoDB" id="5428737at2759"/>
<dbReference type="STRING" id="857566.A0A1E3PPV3"/>
<name>A0A1E3PPV3_9ASCO</name>
<dbReference type="GO" id="GO:0032933">
    <property type="term" value="P:SREBP signaling pathway"/>
    <property type="evidence" value="ECO:0007669"/>
    <property type="project" value="InterPro"/>
</dbReference>
<dbReference type="Proteomes" id="UP000095009">
    <property type="component" value="Unassembled WGS sequence"/>
</dbReference>
<proteinExistence type="predicted"/>
<sequence length="374" mass="40661">MPPPNSSSSTPEGVEATTLIRSTLPSNSAVIAAKPAYGAQLQRSLDVLAYAYILCTYFSDSYSMLLIPRIMIQLAFLTPKPPPVPQILPPFLRKPLLISIIALNLFTVFIHILYPPQSSSRSIKYPIFPNDPAEAFGGYFNLPDAARSMLHGGWTSIEFIGEYPASIPRLLVYDTAVMLLQLALFSLGLLPFVNNHGDGVDTIDQIENDDCNLPPMSPEELETAVENNPYSQIPNSANLNSPLTSLTASISSNGGSTFTFNHSLFDNEEDYVVASVLSQNVNSPEARYSGRSVAGDIRLADSIIYSLRTMSTMPNLGTGTDTTTVSTTGTRSASQLFNNMRNEPNTTTTSPATIINPLNNEFIQRAMSSMNFNA</sequence>